<comment type="caution">
    <text evidence="1">The sequence shown here is derived from an EMBL/GenBank/DDBJ whole genome shotgun (WGS) entry which is preliminary data.</text>
</comment>
<protein>
    <submittedName>
        <fullName evidence="1">Uncharacterized protein</fullName>
    </submittedName>
</protein>
<sequence>MTLFIVDALGRFQSLLLIEASKSDRRRPLFEIRLPEDGRAASHAEMKCNPLALSPTLTNVPDGPFSSVEVEVLIATEN</sequence>
<dbReference type="AlphaFoldDB" id="A0A7W6GM80"/>
<gene>
    <name evidence="1" type="ORF">GGQ64_005230</name>
</gene>
<reference evidence="1 2" key="1">
    <citation type="submission" date="2020-08" db="EMBL/GenBank/DDBJ databases">
        <title>Genomic Encyclopedia of Type Strains, Phase IV (KMG-IV): sequencing the most valuable type-strain genomes for metagenomic binning, comparative biology and taxonomic classification.</title>
        <authorList>
            <person name="Goeker M."/>
        </authorList>
    </citation>
    <scope>NUCLEOTIDE SEQUENCE [LARGE SCALE GENOMIC DNA]</scope>
    <source>
        <strain evidence="1 2">DSM 100211</strain>
    </source>
</reference>
<accession>A0A7W6GM80</accession>
<evidence type="ECO:0000313" key="2">
    <source>
        <dbReference type="Proteomes" id="UP000574761"/>
    </source>
</evidence>
<evidence type="ECO:0000313" key="1">
    <source>
        <dbReference type="EMBL" id="MBB3979983.1"/>
    </source>
</evidence>
<keyword evidence="2" id="KW-1185">Reference proteome</keyword>
<name>A0A7W6GM80_9HYPH</name>
<organism evidence="1 2">
    <name type="scientific">Mycoplana azooxidifex</name>
    <dbReference type="NCBI Taxonomy" id="1636188"/>
    <lineage>
        <taxon>Bacteria</taxon>
        <taxon>Pseudomonadati</taxon>
        <taxon>Pseudomonadota</taxon>
        <taxon>Alphaproteobacteria</taxon>
        <taxon>Hyphomicrobiales</taxon>
        <taxon>Rhizobiaceae</taxon>
        <taxon>Mycoplana</taxon>
    </lineage>
</organism>
<dbReference type="Proteomes" id="UP000574761">
    <property type="component" value="Unassembled WGS sequence"/>
</dbReference>
<dbReference type="EMBL" id="JACIEE010000014">
    <property type="protein sequence ID" value="MBB3979983.1"/>
    <property type="molecule type" value="Genomic_DNA"/>
</dbReference>
<proteinExistence type="predicted"/>